<gene>
    <name evidence="2" type="ORF">M408DRAFT_333133</name>
</gene>
<feature type="region of interest" description="Disordered" evidence="1">
    <location>
        <begin position="28"/>
        <end position="54"/>
    </location>
</feature>
<dbReference type="HOGENOM" id="CLU_3051900_0_0_1"/>
<evidence type="ECO:0000256" key="1">
    <source>
        <dbReference type="SAM" id="MobiDB-lite"/>
    </source>
</evidence>
<dbReference type="Proteomes" id="UP000054097">
    <property type="component" value="Unassembled WGS sequence"/>
</dbReference>
<sequence length="54" mass="5696">MATYGSRCFVNITTYRSDGTIVGGGVLSATGGKKKQPLPSNPAKKKKGVKRQVL</sequence>
<name>A0A0C3ABJ6_SERVB</name>
<feature type="compositionally biased region" description="Basic residues" evidence="1">
    <location>
        <begin position="43"/>
        <end position="54"/>
    </location>
</feature>
<reference evidence="3" key="2">
    <citation type="submission" date="2015-01" db="EMBL/GenBank/DDBJ databases">
        <title>Evolutionary Origins and Diversification of the Mycorrhizal Mutualists.</title>
        <authorList>
            <consortium name="DOE Joint Genome Institute"/>
            <consortium name="Mycorrhizal Genomics Consortium"/>
            <person name="Kohler A."/>
            <person name="Kuo A."/>
            <person name="Nagy L.G."/>
            <person name="Floudas D."/>
            <person name="Copeland A."/>
            <person name="Barry K.W."/>
            <person name="Cichocki N."/>
            <person name="Veneault-Fourrey C."/>
            <person name="LaButti K."/>
            <person name="Lindquist E.A."/>
            <person name="Lipzen A."/>
            <person name="Lundell T."/>
            <person name="Morin E."/>
            <person name="Murat C."/>
            <person name="Riley R."/>
            <person name="Ohm R."/>
            <person name="Sun H."/>
            <person name="Tunlid A."/>
            <person name="Henrissat B."/>
            <person name="Grigoriev I.V."/>
            <person name="Hibbett D.S."/>
            <person name="Martin F."/>
        </authorList>
    </citation>
    <scope>NUCLEOTIDE SEQUENCE [LARGE SCALE GENOMIC DNA]</scope>
    <source>
        <strain evidence="3">MAFF 305830</strain>
    </source>
</reference>
<proteinExistence type="predicted"/>
<organism evidence="2 3">
    <name type="scientific">Serendipita vermifera MAFF 305830</name>
    <dbReference type="NCBI Taxonomy" id="933852"/>
    <lineage>
        <taxon>Eukaryota</taxon>
        <taxon>Fungi</taxon>
        <taxon>Dikarya</taxon>
        <taxon>Basidiomycota</taxon>
        <taxon>Agaricomycotina</taxon>
        <taxon>Agaricomycetes</taxon>
        <taxon>Sebacinales</taxon>
        <taxon>Serendipitaceae</taxon>
        <taxon>Serendipita</taxon>
    </lineage>
</organism>
<evidence type="ECO:0000313" key="3">
    <source>
        <dbReference type="Proteomes" id="UP000054097"/>
    </source>
</evidence>
<accession>A0A0C3ABJ6</accession>
<evidence type="ECO:0000313" key="2">
    <source>
        <dbReference type="EMBL" id="KIM22015.1"/>
    </source>
</evidence>
<reference evidence="2 3" key="1">
    <citation type="submission" date="2014-04" db="EMBL/GenBank/DDBJ databases">
        <authorList>
            <consortium name="DOE Joint Genome Institute"/>
            <person name="Kuo A."/>
            <person name="Zuccaro A."/>
            <person name="Kohler A."/>
            <person name="Nagy L.G."/>
            <person name="Floudas D."/>
            <person name="Copeland A."/>
            <person name="Barry K.W."/>
            <person name="Cichocki N."/>
            <person name="Veneault-Fourrey C."/>
            <person name="LaButti K."/>
            <person name="Lindquist E.A."/>
            <person name="Lipzen A."/>
            <person name="Lundell T."/>
            <person name="Morin E."/>
            <person name="Murat C."/>
            <person name="Sun H."/>
            <person name="Tunlid A."/>
            <person name="Henrissat B."/>
            <person name="Grigoriev I.V."/>
            <person name="Hibbett D.S."/>
            <person name="Martin F."/>
            <person name="Nordberg H.P."/>
            <person name="Cantor M.N."/>
            <person name="Hua S.X."/>
        </authorList>
    </citation>
    <scope>NUCLEOTIDE SEQUENCE [LARGE SCALE GENOMIC DNA]</scope>
    <source>
        <strain evidence="2 3">MAFF 305830</strain>
    </source>
</reference>
<protein>
    <submittedName>
        <fullName evidence="2">Uncharacterized protein</fullName>
    </submittedName>
</protein>
<keyword evidence="3" id="KW-1185">Reference proteome</keyword>
<dbReference type="AlphaFoldDB" id="A0A0C3ABJ6"/>
<dbReference type="EMBL" id="KN824366">
    <property type="protein sequence ID" value="KIM22015.1"/>
    <property type="molecule type" value="Genomic_DNA"/>
</dbReference>